<name>A0A841JEX6_9SPHI</name>
<organism evidence="3 4">
    <name type="scientific">Mucilaginibacter lappiensis</name>
    <dbReference type="NCBI Taxonomy" id="354630"/>
    <lineage>
        <taxon>Bacteria</taxon>
        <taxon>Pseudomonadati</taxon>
        <taxon>Bacteroidota</taxon>
        <taxon>Sphingobacteriia</taxon>
        <taxon>Sphingobacteriales</taxon>
        <taxon>Sphingobacteriaceae</taxon>
        <taxon>Mucilaginibacter</taxon>
    </lineage>
</organism>
<evidence type="ECO:0000256" key="1">
    <source>
        <dbReference type="SAM" id="Phobius"/>
    </source>
</evidence>
<evidence type="ECO:0000313" key="4">
    <source>
        <dbReference type="Proteomes" id="UP000548326"/>
    </source>
</evidence>
<proteinExistence type="predicted"/>
<dbReference type="Proteomes" id="UP000548326">
    <property type="component" value="Unassembled WGS sequence"/>
</dbReference>
<protein>
    <recommendedName>
        <fullName evidence="2">CAAX prenyl protease 2/Lysostaphin resistance protein A-like domain-containing protein</fullName>
    </recommendedName>
</protein>
<dbReference type="AlphaFoldDB" id="A0A841JEX6"/>
<keyword evidence="1" id="KW-0472">Membrane</keyword>
<dbReference type="Pfam" id="PF02517">
    <property type="entry name" value="Rce1-like"/>
    <property type="match status" value="1"/>
</dbReference>
<evidence type="ECO:0000259" key="2">
    <source>
        <dbReference type="Pfam" id="PF02517"/>
    </source>
</evidence>
<dbReference type="RefSeq" id="WP_183588179.1">
    <property type="nucleotide sequence ID" value="NZ_JACHCA010000007.1"/>
</dbReference>
<dbReference type="EMBL" id="JACHCA010000007">
    <property type="protein sequence ID" value="MBB6128852.1"/>
    <property type="molecule type" value="Genomic_DNA"/>
</dbReference>
<feature type="transmembrane region" description="Helical" evidence="1">
    <location>
        <begin position="104"/>
        <end position="123"/>
    </location>
</feature>
<feature type="transmembrane region" description="Helical" evidence="1">
    <location>
        <begin position="65"/>
        <end position="92"/>
    </location>
</feature>
<feature type="transmembrane region" description="Helical" evidence="1">
    <location>
        <begin position="147"/>
        <end position="167"/>
    </location>
</feature>
<dbReference type="GO" id="GO:0080120">
    <property type="term" value="P:CAAX-box protein maturation"/>
    <property type="evidence" value="ECO:0007669"/>
    <property type="project" value="UniProtKB-ARBA"/>
</dbReference>
<keyword evidence="1" id="KW-1133">Transmembrane helix</keyword>
<feature type="domain" description="CAAX prenyl protease 2/Lysostaphin resistance protein A-like" evidence="2">
    <location>
        <begin position="64"/>
        <end position="163"/>
    </location>
</feature>
<reference evidence="3 4" key="1">
    <citation type="submission" date="2020-08" db="EMBL/GenBank/DDBJ databases">
        <title>Genomic Encyclopedia of Type Strains, Phase IV (KMG-V): Genome sequencing to study the core and pangenomes of soil and plant-associated prokaryotes.</title>
        <authorList>
            <person name="Whitman W."/>
        </authorList>
    </citation>
    <scope>NUCLEOTIDE SEQUENCE [LARGE SCALE GENOMIC DNA]</scope>
    <source>
        <strain evidence="3 4">MP601</strain>
    </source>
</reference>
<feature type="transmembrane region" description="Helical" evidence="1">
    <location>
        <begin position="21"/>
        <end position="42"/>
    </location>
</feature>
<keyword evidence="1" id="KW-0812">Transmembrane</keyword>
<comment type="caution">
    <text evidence="3">The sequence shown here is derived from an EMBL/GenBank/DDBJ whole genome shotgun (WGS) entry which is preliminary data.</text>
</comment>
<dbReference type="GO" id="GO:0004175">
    <property type="term" value="F:endopeptidase activity"/>
    <property type="evidence" value="ECO:0007669"/>
    <property type="project" value="UniProtKB-ARBA"/>
</dbReference>
<dbReference type="InterPro" id="IPR003675">
    <property type="entry name" value="Rce1/LyrA-like_dom"/>
</dbReference>
<accession>A0A841JEX6</accession>
<gene>
    <name evidence="3" type="ORF">HDF22_002975</name>
</gene>
<evidence type="ECO:0000313" key="3">
    <source>
        <dbReference type="EMBL" id="MBB6128852.1"/>
    </source>
</evidence>
<sequence>MLQLHHYTDEQDKTGYHVFKYIRFILLIVAIHISISLCFSYASKYYLKGILGQNTFPWNSTAEEFFAVVLFAPFVETWLLQVLTFNSFSYVANFTNLGKNTQNYLFVLLSSLLFAGLHTYNWLYTANAFFGGFLLNYSYTYFKKEKFYPYLTVVSIHLLYNLFGFIFKRVA</sequence>